<protein>
    <submittedName>
        <fullName evidence="9">Glycosyl hydrolase</fullName>
    </submittedName>
</protein>
<keyword evidence="4" id="KW-0732">Signal</keyword>
<dbReference type="InterPro" id="IPR013783">
    <property type="entry name" value="Ig-like_fold"/>
</dbReference>
<dbReference type="Gene3D" id="2.60.40.10">
    <property type="entry name" value="Immunoglobulins"/>
    <property type="match status" value="3"/>
</dbReference>
<proteinExistence type="inferred from homology"/>
<dbReference type="InterPro" id="IPR041351">
    <property type="entry name" value="Ig_GlcNase"/>
</dbReference>
<dbReference type="InterPro" id="IPR006102">
    <property type="entry name" value="Ig-like_GH2"/>
</dbReference>
<feature type="chain" id="PRO_5045568163" evidence="4">
    <location>
        <begin position="24"/>
        <end position="877"/>
    </location>
</feature>
<dbReference type="Pfam" id="PF02836">
    <property type="entry name" value="Glyco_hydro_2_C"/>
    <property type="match status" value="1"/>
</dbReference>
<evidence type="ECO:0000256" key="1">
    <source>
        <dbReference type="ARBA" id="ARBA00007401"/>
    </source>
</evidence>
<evidence type="ECO:0000259" key="7">
    <source>
        <dbReference type="Pfam" id="PF18368"/>
    </source>
</evidence>
<dbReference type="Pfam" id="PF18368">
    <property type="entry name" value="Ig_GlcNase"/>
    <property type="match status" value="1"/>
</dbReference>
<dbReference type="Gene3D" id="2.60.120.260">
    <property type="entry name" value="Galactose-binding domain-like"/>
    <property type="match status" value="1"/>
</dbReference>
<dbReference type="PANTHER" id="PTHR43536">
    <property type="entry name" value="MANNOSYLGLYCOPROTEIN ENDO-BETA-MANNOSIDASE"/>
    <property type="match status" value="1"/>
</dbReference>
<dbReference type="SUPFAM" id="SSF49303">
    <property type="entry name" value="beta-Galactosidase/glucuronidase domain"/>
    <property type="match status" value="3"/>
</dbReference>
<dbReference type="Pfam" id="PF22666">
    <property type="entry name" value="Glyco_hydro_2_N2"/>
    <property type="match status" value="1"/>
</dbReference>
<feature type="domain" description="Exo-beta-D-glucosaminidase Ig-fold" evidence="7">
    <location>
        <begin position="764"/>
        <end position="869"/>
    </location>
</feature>
<keyword evidence="3" id="KW-0326">Glycosidase</keyword>
<dbReference type="PANTHER" id="PTHR43536:SF1">
    <property type="entry name" value="MANNOSYLGLYCOPROTEIN ENDO-BETA-MANNOSIDASE"/>
    <property type="match status" value="1"/>
</dbReference>
<dbReference type="GO" id="GO:0016787">
    <property type="term" value="F:hydrolase activity"/>
    <property type="evidence" value="ECO:0007669"/>
    <property type="project" value="UniProtKB-KW"/>
</dbReference>
<comment type="similarity">
    <text evidence="1">Belongs to the glycosyl hydrolase 2 family.</text>
</comment>
<keyword evidence="2 9" id="KW-0378">Hydrolase</keyword>
<gene>
    <name evidence="9" type="ORF">K1Y79_05245</name>
</gene>
<dbReference type="EMBL" id="JAICCF010000001">
    <property type="protein sequence ID" value="MBW8683733.1"/>
    <property type="molecule type" value="Genomic_DNA"/>
</dbReference>
<evidence type="ECO:0000313" key="9">
    <source>
        <dbReference type="EMBL" id="MBW8683733.1"/>
    </source>
</evidence>
<dbReference type="InterPro" id="IPR036156">
    <property type="entry name" value="Beta-gal/glucu_dom_sf"/>
</dbReference>
<reference evidence="9 10" key="1">
    <citation type="submission" date="2021-08" db="EMBL/GenBank/DDBJ databases">
        <title>The genome sequence of Chitinophaga sp. B61.</title>
        <authorList>
            <person name="Zhang X."/>
        </authorList>
    </citation>
    <scope>NUCLEOTIDE SEQUENCE [LARGE SCALE GENOMIC DNA]</scope>
    <source>
        <strain evidence="9 10">B61</strain>
    </source>
</reference>
<dbReference type="InterPro" id="IPR006103">
    <property type="entry name" value="Glyco_hydro_2_cat"/>
</dbReference>
<feature type="signal peptide" evidence="4">
    <location>
        <begin position="1"/>
        <end position="23"/>
    </location>
</feature>
<dbReference type="RefSeq" id="WP_220248944.1">
    <property type="nucleotide sequence ID" value="NZ_JAICCF010000001.1"/>
</dbReference>
<keyword evidence="10" id="KW-1185">Reference proteome</keyword>
<dbReference type="Gene3D" id="3.20.20.80">
    <property type="entry name" value="Glycosidases"/>
    <property type="match status" value="1"/>
</dbReference>
<sequence>MHIMVRKLLNVTGLLLAPFLPLAAQSQYELNSGWQCNNIAKVTVKGEALSTPSYKLSGWMPATVPGTVLTTLLNNQLVPDPFYGMNNERIPDIYTTGKDHYTYWFVKDFTEQKPAADGQVWLHFRGVNDGCDIYVNGHRINNATHFGTYLRHSYNITQWLAKDGKNRLAVIVYPPAVVGDPNGGQGGDGTIAKNVGPQYTAGWDWIQPMRDRNTGIWDKVTIEKTGAVRIKDPQVITRVPGIRLPEGPQAPATLIVKATLQNATAKVVEGALRYKLSGNTISKKVTLAATSMTTIDLPDLELKDPKLWWPSGYGPQQLYNLQLEFVDDNGIDDTEDISFGVREIQTYWNGHTNSREVAVNGQKIFIKGGNWITSDAMFRFSKERYDAEVRFHRDMNLNLIRIWGGSLTERPEFYEACDKYGMLVFQDFWMSGDCNGRWVDPLKKEDQWIRRRYPDNHSLFIESAADQIKMLRNHASLAFWCGGNEITPPVDILNAIKDSLAVLDNTRFFFHYSNSDSMSYNAIGGNGDGPYNIQPMSVFWNEKTFPFNSEVGSVGVGDYESLERFIPTANMKAPENKKGGVDSVWDYHKYIPYFNHLDPYGKPKDVKDFAAKAQLVNYDQYRALMEGFSAHMWDWYTGVIIWKTQNPWTALRGQMYDYYLDPNACLYGNRTGGAPLHVMCNPTDGNIFTVNNTFKYHTDIMLQLTAFDMAGKGTQLTQVFTEISPKTVQKYLSVKSGLDKMGAKDGVFLSARLLDKDKQLIDDNLYWFPDSTGNYSGLQKMETAKVQILAQKAGNDSITVKISNPVNGPIAFFNRVSLVNSKTKKRVLPVFYNDNYISVLPGEEKLVTISGEAIGQSGNIVVTVKGWNVPEQIINIK</sequence>
<accession>A0ABS7G7U5</accession>
<dbReference type="InterPro" id="IPR017853">
    <property type="entry name" value="GH"/>
</dbReference>
<evidence type="ECO:0000256" key="2">
    <source>
        <dbReference type="ARBA" id="ARBA00022801"/>
    </source>
</evidence>
<feature type="domain" description="Glycoside hydrolase family 2 catalytic" evidence="6">
    <location>
        <begin position="356"/>
        <end position="515"/>
    </location>
</feature>
<evidence type="ECO:0000259" key="6">
    <source>
        <dbReference type="Pfam" id="PF02836"/>
    </source>
</evidence>
<evidence type="ECO:0000259" key="8">
    <source>
        <dbReference type="Pfam" id="PF22666"/>
    </source>
</evidence>
<dbReference type="Pfam" id="PF00703">
    <property type="entry name" value="Glyco_hydro_2"/>
    <property type="match status" value="1"/>
</dbReference>
<evidence type="ECO:0000256" key="4">
    <source>
        <dbReference type="SAM" id="SignalP"/>
    </source>
</evidence>
<evidence type="ECO:0000313" key="10">
    <source>
        <dbReference type="Proteomes" id="UP000812961"/>
    </source>
</evidence>
<dbReference type="SUPFAM" id="SSF51445">
    <property type="entry name" value="(Trans)glycosidases"/>
    <property type="match status" value="1"/>
</dbReference>
<dbReference type="InterPro" id="IPR008979">
    <property type="entry name" value="Galactose-bd-like_sf"/>
</dbReference>
<name>A0ABS7G7U5_9BACT</name>
<dbReference type="InterPro" id="IPR054593">
    <property type="entry name" value="Beta-mannosidase-like_N2"/>
</dbReference>
<dbReference type="SUPFAM" id="SSF49785">
    <property type="entry name" value="Galactose-binding domain-like"/>
    <property type="match status" value="1"/>
</dbReference>
<dbReference type="InterPro" id="IPR043534">
    <property type="entry name" value="EBDG/EBM"/>
</dbReference>
<evidence type="ECO:0000259" key="5">
    <source>
        <dbReference type="Pfam" id="PF00703"/>
    </source>
</evidence>
<dbReference type="Proteomes" id="UP000812961">
    <property type="component" value="Unassembled WGS sequence"/>
</dbReference>
<feature type="domain" description="Beta-mannosidase-like galactose-binding" evidence="8">
    <location>
        <begin position="55"/>
        <end position="217"/>
    </location>
</feature>
<organism evidence="9 10">
    <name type="scientific">Chitinophaga rhizophila</name>
    <dbReference type="NCBI Taxonomy" id="2866212"/>
    <lineage>
        <taxon>Bacteria</taxon>
        <taxon>Pseudomonadati</taxon>
        <taxon>Bacteroidota</taxon>
        <taxon>Chitinophagia</taxon>
        <taxon>Chitinophagales</taxon>
        <taxon>Chitinophagaceae</taxon>
        <taxon>Chitinophaga</taxon>
    </lineage>
</organism>
<evidence type="ECO:0000256" key="3">
    <source>
        <dbReference type="ARBA" id="ARBA00023295"/>
    </source>
</evidence>
<feature type="domain" description="Glycoside hydrolase family 2 immunoglobulin-like beta-sandwich" evidence="5">
    <location>
        <begin position="252"/>
        <end position="342"/>
    </location>
</feature>
<comment type="caution">
    <text evidence="9">The sequence shown here is derived from an EMBL/GenBank/DDBJ whole genome shotgun (WGS) entry which is preliminary data.</text>
</comment>